<evidence type="ECO:0000256" key="4">
    <source>
        <dbReference type="SAM" id="Phobius"/>
    </source>
</evidence>
<feature type="transmembrane region" description="Helical" evidence="4">
    <location>
        <begin position="34"/>
        <end position="52"/>
    </location>
</feature>
<dbReference type="Pfam" id="PF13432">
    <property type="entry name" value="TPR_16"/>
    <property type="match status" value="1"/>
</dbReference>
<dbReference type="InterPro" id="IPR019734">
    <property type="entry name" value="TPR_rpt"/>
</dbReference>
<keyword evidence="1" id="KW-0802">TPR repeat</keyword>
<evidence type="ECO:0008006" key="7">
    <source>
        <dbReference type="Google" id="ProtNLM"/>
    </source>
</evidence>
<feature type="region of interest" description="Disordered" evidence="3">
    <location>
        <begin position="405"/>
        <end position="438"/>
    </location>
</feature>
<dbReference type="Gene3D" id="1.25.40.10">
    <property type="entry name" value="Tetratricopeptide repeat domain"/>
    <property type="match status" value="4"/>
</dbReference>
<protein>
    <recommendedName>
        <fullName evidence="7">Tetratricopeptide repeat protein</fullName>
    </recommendedName>
</protein>
<evidence type="ECO:0000256" key="2">
    <source>
        <dbReference type="SAM" id="Coils"/>
    </source>
</evidence>
<keyword evidence="4" id="KW-0472">Membrane</keyword>
<feature type="coiled-coil region" evidence="2">
    <location>
        <begin position="907"/>
        <end position="934"/>
    </location>
</feature>
<dbReference type="PROSITE" id="PS50005">
    <property type="entry name" value="TPR"/>
    <property type="match status" value="1"/>
</dbReference>
<dbReference type="AlphaFoldDB" id="A0A0R3MJR3"/>
<sequence length="1117" mass="127071">MVLWRFIWFRYAAYWVARAVGEARRWLVSGWRPHAIGLAAVGIGLAGVGMLLDYKHTDTFNPWTFVTRTVVTWPFVAKVAVVYGLLWLIVRAYRSSGGFVILTTVNHAGSDYDSFAAGLAADLANDLALLSELYRTIDDANPRPQIGKPFSPLKAGVDNPAGALASVVGEKSNVKLGPVSVSLRPLIAAFERSIPKQRLSSSLHRTGNRLTLLADMAGAEGNWRVQRDLPANASAEDTASALREMAEELVYRVFTTNVPTGSKEWEAVKWFSRGLRAYRRSLTTDMDKKINLREAEHHFFEALRLDKTFARCSYNLGIVYRDREKPVKARAALERAIEDAPAHAEHADAAYALSLIHGEARRWRLALGFADRAIAHAPRDVRAWTIKGFVWQLLQMEQMGQAEQTKQVEQSKQAEQTEEKAKTEQTEESKQAEQTNRVKLKNEASWRSSLKYRETAAALAWRDLCCAAWRVRPLDAPRQSMAISFYHLARAHLELNNPRRSVRILRQAIRQRPQADLYFQLGEALTAPEEVSRAGLERGLTAYQAAVQFAGTKHGRAYLHVFVAATSAFLEVREAEQSLRSILVELFIPGRQSGRAMTARHTALQACDKALASPSILTSPEMFVFPSGKDLLSKLQTVCRKLQDAHRCRVIEHIVETVDTLEQKPGETDAKRLERIMHARRSALRTTEPPEMVPIITWKRALFCIEIWRLLLNQQDGSHPARIRKRERLLRKAVSHLETYYPAEDWLGVAYEWLAHAKVLQSKFIEALEFAEKALALDPFSASRMARLGWVHWRLANYDQAEQQLRRSFALDPSDSWTLECLGAMLFSRGEQLTNREDQKSEWRNGIKTLGQAIDLAENYKRRAQLHFWSALCHDQLMDYDRAKKQYQMARALGHFPSECYLHLGQNDIEQELFESAEQHLRDALEEILKAKRAALPKARPDSSTNWWRTPQKSADDSEVPPGYFLLKVCLLLALVAAERGRDVARARRKLGFVHRHLKFLGKPQPTAERDELGDFEDRRLEIEARYEDYLGWVYHLDSQPRQAREHLEASVKKSADSENLYHLARVYLDQSAIDRAEECCTRARVADIRGVNSTGIAKIEAEVNRRRSADAKARRL</sequence>
<organism evidence="5 6">
    <name type="scientific">Bradyrhizobium lablabi</name>
    <dbReference type="NCBI Taxonomy" id="722472"/>
    <lineage>
        <taxon>Bacteria</taxon>
        <taxon>Pseudomonadati</taxon>
        <taxon>Pseudomonadota</taxon>
        <taxon>Alphaproteobacteria</taxon>
        <taxon>Hyphomicrobiales</taxon>
        <taxon>Nitrobacteraceae</taxon>
        <taxon>Bradyrhizobium</taxon>
    </lineage>
</organism>
<evidence type="ECO:0000256" key="1">
    <source>
        <dbReference type="PROSITE-ProRule" id="PRU00339"/>
    </source>
</evidence>
<feature type="repeat" description="TPR" evidence="1">
    <location>
        <begin position="782"/>
        <end position="815"/>
    </location>
</feature>
<dbReference type="Proteomes" id="UP000051660">
    <property type="component" value="Unassembled WGS sequence"/>
</dbReference>
<keyword evidence="4" id="KW-0812">Transmembrane</keyword>
<feature type="transmembrane region" description="Helical" evidence="4">
    <location>
        <begin position="72"/>
        <end position="90"/>
    </location>
</feature>
<dbReference type="PANTHER" id="PTHR12558:SF13">
    <property type="entry name" value="CELL DIVISION CYCLE PROTEIN 27 HOMOLOG"/>
    <property type="match status" value="1"/>
</dbReference>
<dbReference type="InterPro" id="IPR011990">
    <property type="entry name" value="TPR-like_helical_dom_sf"/>
</dbReference>
<proteinExistence type="predicted"/>
<dbReference type="SMART" id="SM00028">
    <property type="entry name" value="TPR"/>
    <property type="match status" value="7"/>
</dbReference>
<comment type="caution">
    <text evidence="5">The sequence shown here is derived from an EMBL/GenBank/DDBJ whole genome shotgun (WGS) entry which is preliminary data.</text>
</comment>
<dbReference type="RefSeq" id="WP_057861850.1">
    <property type="nucleotide sequence ID" value="NZ_LLYB01000114.1"/>
</dbReference>
<dbReference type="OrthoDB" id="9766710at2"/>
<dbReference type="PANTHER" id="PTHR12558">
    <property type="entry name" value="CELL DIVISION CYCLE 16,23,27"/>
    <property type="match status" value="1"/>
</dbReference>
<dbReference type="Pfam" id="PF13181">
    <property type="entry name" value="TPR_8"/>
    <property type="match status" value="1"/>
</dbReference>
<feature type="compositionally biased region" description="Basic and acidic residues" evidence="3">
    <location>
        <begin position="415"/>
        <end position="431"/>
    </location>
</feature>
<evidence type="ECO:0000256" key="3">
    <source>
        <dbReference type="SAM" id="MobiDB-lite"/>
    </source>
</evidence>
<accession>A0A0R3MJR3</accession>
<name>A0A0R3MJR3_9BRAD</name>
<evidence type="ECO:0000313" key="5">
    <source>
        <dbReference type="EMBL" id="KRR17757.1"/>
    </source>
</evidence>
<keyword evidence="4" id="KW-1133">Transmembrane helix</keyword>
<keyword evidence="2" id="KW-0175">Coiled coil</keyword>
<gene>
    <name evidence="5" type="ORF">CQ14_36305</name>
</gene>
<evidence type="ECO:0000313" key="6">
    <source>
        <dbReference type="Proteomes" id="UP000051660"/>
    </source>
</evidence>
<reference evidence="5 6" key="1">
    <citation type="submission" date="2014-03" db="EMBL/GenBank/DDBJ databases">
        <title>Bradyrhizobium valentinum sp. nov., isolated from effective nodules of Lupinus mariae-josephae, a lupine endemic of basic-lime soils in Eastern Spain.</title>
        <authorList>
            <person name="Duran D."/>
            <person name="Rey L."/>
            <person name="Navarro A."/>
            <person name="Busquets A."/>
            <person name="Imperial J."/>
            <person name="Ruiz-Argueso T."/>
        </authorList>
    </citation>
    <scope>NUCLEOTIDE SEQUENCE [LARGE SCALE GENOMIC DNA]</scope>
    <source>
        <strain evidence="5 6">CCBAU 23086</strain>
    </source>
</reference>
<dbReference type="EMBL" id="LLYB01000114">
    <property type="protein sequence ID" value="KRR17757.1"/>
    <property type="molecule type" value="Genomic_DNA"/>
</dbReference>
<dbReference type="SUPFAM" id="SSF48452">
    <property type="entry name" value="TPR-like"/>
    <property type="match status" value="3"/>
</dbReference>